<keyword evidence="2" id="KW-1185">Reference proteome</keyword>
<gene>
    <name evidence="1" type="ORF">QGM71_02740</name>
</gene>
<evidence type="ECO:0000313" key="1">
    <source>
        <dbReference type="EMBL" id="MEC5422407.1"/>
    </source>
</evidence>
<dbReference type="RefSeq" id="WP_327605971.1">
    <property type="nucleotide sequence ID" value="NZ_JARZFX010000001.1"/>
</dbReference>
<name>A0ABU6KAP2_9BACI</name>
<sequence length="63" mass="7582">MNFEKLKEEGKTVIYKESESEITESGWDSWGKRITENEEVFVYRKIVTFEEAEQYELENDLLN</sequence>
<dbReference type="EMBL" id="JARZFX010000001">
    <property type="protein sequence ID" value="MEC5422407.1"/>
    <property type="molecule type" value="Genomic_DNA"/>
</dbReference>
<dbReference type="Proteomes" id="UP001335737">
    <property type="component" value="Unassembled WGS sequence"/>
</dbReference>
<evidence type="ECO:0000313" key="2">
    <source>
        <dbReference type="Proteomes" id="UP001335737"/>
    </source>
</evidence>
<reference evidence="1 2" key="1">
    <citation type="journal article" date="2024" name="Int. J. Syst. Evol. Microbiol.">
        <title>Virgibacillus tibetensis sp. nov., isolated from salt lake on the Tibetan Plateau of China.</title>
        <authorList>
            <person name="Phurbu D."/>
            <person name="Liu Z.-X."/>
            <person name="Wang R."/>
            <person name="Zheng Y.-Y."/>
            <person name="Liu H.-C."/>
            <person name="Zhou Y.-G."/>
            <person name="Yu Y.-J."/>
            <person name="Li A.-H."/>
        </authorList>
    </citation>
    <scope>NUCLEOTIDE SEQUENCE [LARGE SCALE GENOMIC DNA]</scope>
    <source>
        <strain evidence="1 2">C22-A2</strain>
    </source>
</reference>
<accession>A0ABU6KAP2</accession>
<comment type="caution">
    <text evidence="1">The sequence shown here is derived from an EMBL/GenBank/DDBJ whole genome shotgun (WGS) entry which is preliminary data.</text>
</comment>
<protein>
    <submittedName>
        <fullName evidence="1">Uncharacterized protein</fullName>
    </submittedName>
</protein>
<organism evidence="1 2">
    <name type="scientific">Virgibacillus tibetensis</name>
    <dbReference type="NCBI Taxonomy" id="3042313"/>
    <lineage>
        <taxon>Bacteria</taxon>
        <taxon>Bacillati</taxon>
        <taxon>Bacillota</taxon>
        <taxon>Bacilli</taxon>
        <taxon>Bacillales</taxon>
        <taxon>Bacillaceae</taxon>
        <taxon>Virgibacillus</taxon>
    </lineage>
</organism>
<proteinExistence type="predicted"/>